<evidence type="ECO:0000313" key="8">
    <source>
        <dbReference type="EMBL" id="SUZ65316.1"/>
    </source>
</evidence>
<dbReference type="NCBIfam" id="NF007032">
    <property type="entry name" value="PRK09496.1-4"/>
    <property type="match status" value="1"/>
</dbReference>
<evidence type="ECO:0008006" key="9">
    <source>
        <dbReference type="Google" id="ProtNLM"/>
    </source>
</evidence>
<evidence type="ECO:0000256" key="4">
    <source>
        <dbReference type="ARBA" id="ARBA00023027"/>
    </source>
</evidence>
<dbReference type="GO" id="GO:0015079">
    <property type="term" value="F:potassium ion transmembrane transporter activity"/>
    <property type="evidence" value="ECO:0007669"/>
    <property type="project" value="InterPro"/>
</dbReference>
<accession>A0A381PE89</accession>
<dbReference type="GO" id="GO:0005886">
    <property type="term" value="C:plasma membrane"/>
    <property type="evidence" value="ECO:0007669"/>
    <property type="project" value="InterPro"/>
</dbReference>
<name>A0A381PE89_9ZZZZ</name>
<feature type="domain" description="RCK C-terminal" evidence="7">
    <location>
        <begin position="144"/>
        <end position="228"/>
    </location>
</feature>
<organism evidence="8">
    <name type="scientific">marine metagenome</name>
    <dbReference type="NCBI Taxonomy" id="408172"/>
    <lineage>
        <taxon>unclassified sequences</taxon>
        <taxon>metagenomes</taxon>
        <taxon>ecological metagenomes</taxon>
    </lineage>
</organism>
<dbReference type="PANTHER" id="PTHR43833:SF5">
    <property type="entry name" value="TRK SYSTEM POTASSIUM UPTAKE PROTEIN TRKA"/>
    <property type="match status" value="1"/>
</dbReference>
<feature type="domain" description="RCK C-terminal" evidence="7">
    <location>
        <begin position="369"/>
        <end position="455"/>
    </location>
</feature>
<dbReference type="Gene3D" id="3.30.70.1450">
    <property type="entry name" value="Regulator of K+ conductance, C-terminal domain"/>
    <property type="match status" value="2"/>
</dbReference>
<dbReference type="Gene3D" id="3.40.50.720">
    <property type="entry name" value="NAD(P)-binding Rossmann-like Domain"/>
    <property type="match status" value="2"/>
</dbReference>
<dbReference type="InterPro" id="IPR006036">
    <property type="entry name" value="K_uptake_TrkA"/>
</dbReference>
<keyword evidence="5" id="KW-0406">Ion transport</keyword>
<feature type="domain" description="RCK N-terminal" evidence="6">
    <location>
        <begin position="233"/>
        <end position="349"/>
    </location>
</feature>
<keyword evidence="3" id="KW-0630">Potassium</keyword>
<evidence type="ECO:0000256" key="2">
    <source>
        <dbReference type="ARBA" id="ARBA00022538"/>
    </source>
</evidence>
<dbReference type="InterPro" id="IPR050721">
    <property type="entry name" value="Trk_Ktr_HKT_K-transport"/>
</dbReference>
<dbReference type="InterPro" id="IPR003148">
    <property type="entry name" value="RCK_N"/>
</dbReference>
<dbReference type="InterPro" id="IPR036721">
    <property type="entry name" value="RCK_C_sf"/>
</dbReference>
<evidence type="ECO:0000256" key="3">
    <source>
        <dbReference type="ARBA" id="ARBA00022958"/>
    </source>
</evidence>
<keyword evidence="2" id="KW-0633">Potassium transport</keyword>
<feature type="domain" description="RCK N-terminal" evidence="6">
    <location>
        <begin position="1"/>
        <end position="124"/>
    </location>
</feature>
<dbReference type="InterPro" id="IPR006037">
    <property type="entry name" value="RCK_C"/>
</dbReference>
<evidence type="ECO:0000256" key="1">
    <source>
        <dbReference type="ARBA" id="ARBA00022448"/>
    </source>
</evidence>
<reference evidence="8" key="1">
    <citation type="submission" date="2018-05" db="EMBL/GenBank/DDBJ databases">
        <authorList>
            <person name="Lanie J.A."/>
            <person name="Ng W.-L."/>
            <person name="Kazmierczak K.M."/>
            <person name="Andrzejewski T.M."/>
            <person name="Davidsen T.M."/>
            <person name="Wayne K.J."/>
            <person name="Tettelin H."/>
            <person name="Glass J.I."/>
            <person name="Rusch D."/>
            <person name="Podicherti R."/>
            <person name="Tsui H.-C.T."/>
            <person name="Winkler M.E."/>
        </authorList>
    </citation>
    <scope>NUCLEOTIDE SEQUENCE</scope>
</reference>
<dbReference type="SUPFAM" id="SSF116726">
    <property type="entry name" value="TrkA C-terminal domain-like"/>
    <property type="match status" value="2"/>
</dbReference>
<dbReference type="Pfam" id="PF02080">
    <property type="entry name" value="TrkA_C"/>
    <property type="match status" value="1"/>
</dbReference>
<dbReference type="PRINTS" id="PR00335">
    <property type="entry name" value="KUPTAKETRKA"/>
</dbReference>
<dbReference type="NCBIfam" id="NF007039">
    <property type="entry name" value="PRK09496.3-2"/>
    <property type="match status" value="1"/>
</dbReference>
<dbReference type="FunFam" id="3.40.50.720:FF:000042">
    <property type="entry name" value="Trk system potassium transporter TrkA"/>
    <property type="match status" value="1"/>
</dbReference>
<evidence type="ECO:0000259" key="6">
    <source>
        <dbReference type="PROSITE" id="PS51201"/>
    </source>
</evidence>
<keyword evidence="1" id="KW-0813">Transport</keyword>
<protein>
    <recommendedName>
        <fullName evidence="9">Trk system potassium uptake protein TrkA</fullName>
    </recommendedName>
</protein>
<dbReference type="Pfam" id="PF02254">
    <property type="entry name" value="TrkA_N"/>
    <property type="match status" value="2"/>
</dbReference>
<dbReference type="InterPro" id="IPR036291">
    <property type="entry name" value="NAD(P)-bd_dom_sf"/>
</dbReference>
<dbReference type="PROSITE" id="PS51202">
    <property type="entry name" value="RCK_C"/>
    <property type="match status" value="2"/>
</dbReference>
<proteinExistence type="predicted"/>
<gene>
    <name evidence="8" type="ORF">METZ01_LOCUS18170</name>
</gene>
<dbReference type="SUPFAM" id="SSF51735">
    <property type="entry name" value="NAD(P)-binding Rossmann-fold domains"/>
    <property type="match status" value="2"/>
</dbReference>
<dbReference type="NCBIfam" id="NF007031">
    <property type="entry name" value="PRK09496.1-2"/>
    <property type="match status" value="1"/>
</dbReference>
<dbReference type="NCBIfam" id="NF007030">
    <property type="entry name" value="PRK09496.1-1"/>
    <property type="match status" value="1"/>
</dbReference>
<evidence type="ECO:0000259" key="7">
    <source>
        <dbReference type="PROSITE" id="PS51202"/>
    </source>
</evidence>
<dbReference type="AlphaFoldDB" id="A0A381PE89"/>
<sequence length="457" mass="49026">MKIIILGAGTVGSTLAISLSKEDNDITVVDENPATLHHLEEEADISTIVGSCSYPTTLVNAGIKEADMVVAVTGSDEINIVSCLMSKVLSQNVKTIARIRESSYLKNKTKEAIDAGVIPVDIVVSPEKLITNHIQALIDTPGSLQVLEFGDGLLYLVGVRAVSGGPLIGHEIADLKKHMPNVDTRVAAIFRSGGAIIPKGTTTVMAGDEVFFIARKKDAKRVINEMRTKEDPYKYVVIAGGGKIGSSLAEQIEGDHRVKIIESDSSRAKKISESLLDTIVLEGNVSDKSLLHEENIEDCDVFVAVTNDDEANVMSCMLAKEMGAHKVIALINNEAYVDLVQGKSIDVAIAPSQITIGTFLSELAGDEVVKVYSLRRGAAEAIETIVRPSPNGNGDVVGKELGTIKLPLGATIGAIIRKNKAKIAHDNVKIRENDHVILFLTDKKLLPQIKDIFSPNQ</sequence>
<dbReference type="EMBL" id="UINC01000956">
    <property type="protein sequence ID" value="SUZ65316.1"/>
    <property type="molecule type" value="Genomic_DNA"/>
</dbReference>
<evidence type="ECO:0000256" key="5">
    <source>
        <dbReference type="ARBA" id="ARBA00023065"/>
    </source>
</evidence>
<keyword evidence="4" id="KW-0520">NAD</keyword>
<dbReference type="PROSITE" id="PS51201">
    <property type="entry name" value="RCK_N"/>
    <property type="match status" value="2"/>
</dbReference>
<dbReference type="PANTHER" id="PTHR43833">
    <property type="entry name" value="POTASSIUM CHANNEL PROTEIN 2-RELATED-RELATED"/>
    <property type="match status" value="1"/>
</dbReference>